<sequence length="360" mass="40481">MKKTIAVTGNRINLHKNYTLRESFLKNIKIVSQDAEGNLKTVYAGPSKVIIFDKNEEIATASVTSTTDDSDIEIDHTQNGNNSGVSIIPLEEITTNNVTIEEYNSDTTPNVFECNNTTNFVDPYKGGFDNSSTYQNVTVSENPIRVNTYNEKEIECGIFLAQLRARKEQVAKETRKIIYARMLNQTSVTPTNVASKQNISTFMGDASKILYTATGSAFYAADLQCNDNLGSEIVIDGSQSKSHSEIYQSNEDMCLSGLSLYHRVIIRNSGNNKSIFLGKYFMKPKPKLIFNEDNMLNGYYVCPGCNKLLKRREHMEKHIGRHGDPNFECLLCDIVYATKKALIRHLCTHNRVFVCAQCQK</sequence>
<reference evidence="1 2" key="1">
    <citation type="journal article" date="2021" name="Front. Genet.">
        <title>Chromosome-Level Genome Assembly Reveals Significant Gene Expansion in the Toll and IMD Signaling Pathways of Dendrolimus kikuchii.</title>
        <authorList>
            <person name="Zhou J."/>
            <person name="Wu P."/>
            <person name="Xiong Z."/>
            <person name="Liu N."/>
            <person name="Zhao N."/>
            <person name="Ji M."/>
            <person name="Qiu Y."/>
            <person name="Yang B."/>
        </authorList>
    </citation>
    <scope>NUCLEOTIDE SEQUENCE [LARGE SCALE GENOMIC DNA]</scope>
    <source>
        <strain evidence="1">Ann1</strain>
    </source>
</reference>
<accession>A0ACC1DJR1</accession>
<dbReference type="Proteomes" id="UP000824533">
    <property type="component" value="Linkage Group LG01"/>
</dbReference>
<organism evidence="1 2">
    <name type="scientific">Dendrolimus kikuchii</name>
    <dbReference type="NCBI Taxonomy" id="765133"/>
    <lineage>
        <taxon>Eukaryota</taxon>
        <taxon>Metazoa</taxon>
        <taxon>Ecdysozoa</taxon>
        <taxon>Arthropoda</taxon>
        <taxon>Hexapoda</taxon>
        <taxon>Insecta</taxon>
        <taxon>Pterygota</taxon>
        <taxon>Neoptera</taxon>
        <taxon>Endopterygota</taxon>
        <taxon>Lepidoptera</taxon>
        <taxon>Glossata</taxon>
        <taxon>Ditrysia</taxon>
        <taxon>Bombycoidea</taxon>
        <taxon>Lasiocampidae</taxon>
        <taxon>Dendrolimus</taxon>
    </lineage>
</organism>
<dbReference type="EMBL" id="CM034387">
    <property type="protein sequence ID" value="KAJ0183652.1"/>
    <property type="molecule type" value="Genomic_DNA"/>
</dbReference>
<name>A0ACC1DJR1_9NEOP</name>
<proteinExistence type="predicted"/>
<keyword evidence="2" id="KW-1185">Reference proteome</keyword>
<evidence type="ECO:0000313" key="2">
    <source>
        <dbReference type="Proteomes" id="UP000824533"/>
    </source>
</evidence>
<comment type="caution">
    <text evidence="1">The sequence shown here is derived from an EMBL/GenBank/DDBJ whole genome shotgun (WGS) entry which is preliminary data.</text>
</comment>
<protein>
    <submittedName>
        <fullName evidence="1">Uncharacterized protein</fullName>
    </submittedName>
</protein>
<gene>
    <name evidence="1" type="ORF">K1T71_000075</name>
</gene>
<evidence type="ECO:0000313" key="1">
    <source>
        <dbReference type="EMBL" id="KAJ0183652.1"/>
    </source>
</evidence>